<dbReference type="GO" id="GO:1901135">
    <property type="term" value="P:carbohydrate derivative metabolic process"/>
    <property type="evidence" value="ECO:0007669"/>
    <property type="project" value="InterPro"/>
</dbReference>
<dbReference type="EMBL" id="QFOI01000075">
    <property type="protein sequence ID" value="PZP50256.1"/>
    <property type="molecule type" value="Genomic_DNA"/>
</dbReference>
<evidence type="ECO:0000256" key="2">
    <source>
        <dbReference type="ARBA" id="ARBA00022737"/>
    </source>
</evidence>
<dbReference type="Pfam" id="PF00571">
    <property type="entry name" value="CBS"/>
    <property type="match status" value="2"/>
</dbReference>
<dbReference type="GO" id="GO:0019146">
    <property type="term" value="F:arabinose-5-phosphate isomerase activity"/>
    <property type="evidence" value="ECO:0007669"/>
    <property type="project" value="UniProtKB-ARBA"/>
</dbReference>
<dbReference type="PROSITE" id="PS51464">
    <property type="entry name" value="SIS"/>
    <property type="match status" value="1"/>
</dbReference>
<dbReference type="SUPFAM" id="SSF53697">
    <property type="entry name" value="SIS domain"/>
    <property type="match status" value="1"/>
</dbReference>
<sequence>MSDKIAILECAKQVFAEEAESISRIGNSLDTDFSDVVEVLYQCKGRIVVSGIGKSAIIAQKIVATFNSTGTPAIFLHAAEAIHGDLGIIQKEDIVILVSKSGESPEIRNLASILKSWNNTVIALSSNKDSHLCQYADHALLVPIEKEACPFDLAPTTSTTAQLVMGDALAVSLMHLRDFSKDDFARLHPGGSLGKRLLLSLGDIYIENATPKVWLDSTLKEVLSTISQGRLGAVAVVDKEDVVLGIVTDGDIRRLLQKVDDINTVHAKAFYTSGGYIAEPNMLAVSALEMMKENDISQLMIVDNEKHFLGFVHLHDLVKEGLG</sequence>
<dbReference type="InterPro" id="IPR046348">
    <property type="entry name" value="SIS_dom_sf"/>
</dbReference>
<protein>
    <submittedName>
        <fullName evidence="10">D-arabinose 5-phosphate isomerase</fullName>
    </submittedName>
</protein>
<dbReference type="InterPro" id="IPR000644">
    <property type="entry name" value="CBS_dom"/>
</dbReference>
<dbReference type="InterPro" id="IPR001347">
    <property type="entry name" value="SIS_dom"/>
</dbReference>
<keyword evidence="5" id="KW-0862">Zinc</keyword>
<evidence type="ECO:0000256" key="4">
    <source>
        <dbReference type="PIRNR" id="PIRNR004692"/>
    </source>
</evidence>
<evidence type="ECO:0000313" key="11">
    <source>
        <dbReference type="Proteomes" id="UP000249645"/>
    </source>
</evidence>
<keyword evidence="5" id="KW-0479">Metal-binding</keyword>
<dbReference type="GO" id="GO:0046872">
    <property type="term" value="F:metal ion binding"/>
    <property type="evidence" value="ECO:0007669"/>
    <property type="project" value="UniProtKB-KW"/>
</dbReference>
<gene>
    <name evidence="10" type="ORF">DI598_06005</name>
</gene>
<evidence type="ECO:0000256" key="6">
    <source>
        <dbReference type="PIRSR" id="PIRSR004692-3"/>
    </source>
</evidence>
<dbReference type="InterPro" id="IPR046342">
    <property type="entry name" value="CBS_dom_sf"/>
</dbReference>
<dbReference type="InterPro" id="IPR035474">
    <property type="entry name" value="SIS_Kpsf"/>
</dbReference>
<evidence type="ECO:0000259" key="9">
    <source>
        <dbReference type="PROSITE" id="PS51464"/>
    </source>
</evidence>
<dbReference type="CDD" id="cd04604">
    <property type="entry name" value="CBS_pair_SIS_assoc"/>
    <property type="match status" value="1"/>
</dbReference>
<evidence type="ECO:0000256" key="7">
    <source>
        <dbReference type="PROSITE-ProRule" id="PRU00703"/>
    </source>
</evidence>
<comment type="caution">
    <text evidence="10">The sequence shown here is derived from an EMBL/GenBank/DDBJ whole genome shotgun (WGS) entry which is preliminary data.</text>
</comment>
<feature type="domain" description="CBS" evidence="8">
    <location>
        <begin position="206"/>
        <end position="262"/>
    </location>
</feature>
<dbReference type="CDD" id="cd05014">
    <property type="entry name" value="SIS_Kpsf"/>
    <property type="match status" value="1"/>
</dbReference>
<feature type="site" description="Catalytically relevant" evidence="6">
    <location>
        <position position="147"/>
    </location>
</feature>
<dbReference type="Gene3D" id="3.10.580.10">
    <property type="entry name" value="CBS-domain"/>
    <property type="match status" value="1"/>
</dbReference>
<keyword evidence="10" id="KW-0413">Isomerase</keyword>
<evidence type="ECO:0000259" key="8">
    <source>
        <dbReference type="PROSITE" id="PS51371"/>
    </source>
</evidence>
<accession>A0A2W5GWN1</accession>
<dbReference type="PIRSF" id="PIRSF004692">
    <property type="entry name" value="KdsD_KpsF"/>
    <property type="match status" value="1"/>
</dbReference>
<dbReference type="GO" id="GO:0097367">
    <property type="term" value="F:carbohydrate derivative binding"/>
    <property type="evidence" value="ECO:0007669"/>
    <property type="project" value="InterPro"/>
</dbReference>
<keyword evidence="3 7" id="KW-0129">CBS domain</keyword>
<evidence type="ECO:0000313" key="10">
    <source>
        <dbReference type="EMBL" id="PZP50256.1"/>
    </source>
</evidence>
<reference evidence="10 11" key="1">
    <citation type="submission" date="2017-11" db="EMBL/GenBank/DDBJ databases">
        <title>Infants hospitalized years apart are colonized by the same room-sourced microbial strains.</title>
        <authorList>
            <person name="Brooks B."/>
            <person name="Olm M.R."/>
            <person name="Firek B.A."/>
            <person name="Baker R."/>
            <person name="Thomas B.C."/>
            <person name="Morowitz M.J."/>
            <person name="Banfield J.F."/>
        </authorList>
    </citation>
    <scope>NUCLEOTIDE SEQUENCE [LARGE SCALE GENOMIC DNA]</scope>
    <source>
        <strain evidence="10">S2_009_000_R2_76</strain>
    </source>
</reference>
<feature type="binding site" evidence="5">
    <location>
        <position position="77"/>
    </location>
    <ligand>
        <name>Zn(2+)</name>
        <dbReference type="ChEBI" id="CHEBI:29105"/>
    </ligand>
</feature>
<feature type="site" description="Catalytically relevant" evidence="6">
    <location>
        <position position="54"/>
    </location>
</feature>
<dbReference type="Pfam" id="PF01380">
    <property type="entry name" value="SIS"/>
    <property type="match status" value="1"/>
</dbReference>
<dbReference type="FunFam" id="3.40.50.10490:FF:000011">
    <property type="entry name" value="Arabinose 5-phosphate isomerase"/>
    <property type="match status" value="1"/>
</dbReference>
<feature type="site" description="Catalytically relevant" evidence="6">
    <location>
        <position position="188"/>
    </location>
</feature>
<keyword evidence="2" id="KW-0677">Repeat</keyword>
<evidence type="ECO:0000256" key="3">
    <source>
        <dbReference type="ARBA" id="ARBA00023122"/>
    </source>
</evidence>
<feature type="domain" description="SIS" evidence="9">
    <location>
        <begin position="36"/>
        <end position="179"/>
    </location>
</feature>
<dbReference type="PANTHER" id="PTHR42745:SF1">
    <property type="entry name" value="ARABINOSE 5-PHOSPHATE ISOMERASE KDSD"/>
    <property type="match status" value="1"/>
</dbReference>
<dbReference type="AlphaFoldDB" id="A0A2W5GWN1"/>
<evidence type="ECO:0000256" key="1">
    <source>
        <dbReference type="ARBA" id="ARBA00008165"/>
    </source>
</evidence>
<dbReference type="PANTHER" id="PTHR42745">
    <property type="match status" value="1"/>
</dbReference>
<dbReference type="GO" id="GO:0005975">
    <property type="term" value="P:carbohydrate metabolic process"/>
    <property type="evidence" value="ECO:0007669"/>
    <property type="project" value="InterPro"/>
</dbReference>
<feature type="domain" description="CBS" evidence="8">
    <location>
        <begin position="271"/>
        <end position="323"/>
    </location>
</feature>
<evidence type="ECO:0000256" key="5">
    <source>
        <dbReference type="PIRSR" id="PIRSR004692-2"/>
    </source>
</evidence>
<dbReference type="PROSITE" id="PS51371">
    <property type="entry name" value="CBS"/>
    <property type="match status" value="2"/>
</dbReference>
<proteinExistence type="inferred from homology"/>
<dbReference type="SMART" id="SM00116">
    <property type="entry name" value="CBS"/>
    <property type="match status" value="2"/>
</dbReference>
<comment type="similarity">
    <text evidence="1 4">Belongs to the SIS family. GutQ/KpsF subfamily.</text>
</comment>
<dbReference type="NCBIfam" id="TIGR00393">
    <property type="entry name" value="kpsF"/>
    <property type="match status" value="1"/>
</dbReference>
<dbReference type="InterPro" id="IPR004800">
    <property type="entry name" value="KdsD/KpsF-type"/>
</dbReference>
<name>A0A2W5GWN1_9SPHI</name>
<dbReference type="Gene3D" id="3.40.50.10490">
    <property type="entry name" value="Glucose-6-phosphate isomerase like protein, domain 1"/>
    <property type="match status" value="1"/>
</dbReference>
<organism evidence="10 11">
    <name type="scientific">Pseudopedobacter saltans</name>
    <dbReference type="NCBI Taxonomy" id="151895"/>
    <lineage>
        <taxon>Bacteria</taxon>
        <taxon>Pseudomonadati</taxon>
        <taxon>Bacteroidota</taxon>
        <taxon>Sphingobacteriia</taxon>
        <taxon>Sphingobacteriales</taxon>
        <taxon>Sphingobacteriaceae</taxon>
        <taxon>Pseudopedobacter</taxon>
    </lineage>
</organism>
<dbReference type="Proteomes" id="UP000249645">
    <property type="component" value="Unassembled WGS sequence"/>
</dbReference>
<dbReference type="InterPro" id="IPR050986">
    <property type="entry name" value="GutQ/KpsF_isomerases"/>
</dbReference>
<feature type="site" description="Catalytically relevant" evidence="6">
    <location>
        <position position="106"/>
    </location>
</feature>